<dbReference type="EMBL" id="CP116968">
    <property type="protein sequence ID" value="WNM60657.1"/>
    <property type="molecule type" value="Genomic_DNA"/>
</dbReference>
<accession>A0AA96JUJ7</accession>
<dbReference type="NCBIfam" id="TIGR00125">
    <property type="entry name" value="cyt_tran_rel"/>
    <property type="match status" value="1"/>
</dbReference>
<feature type="binding site" evidence="8">
    <location>
        <position position="153"/>
    </location>
    <ligand>
        <name>(R)-pantoate</name>
        <dbReference type="ChEBI" id="CHEBI:15980"/>
    </ligand>
</feature>
<feature type="binding site" evidence="8">
    <location>
        <position position="61"/>
    </location>
    <ligand>
        <name>(R)-pantoate</name>
        <dbReference type="ChEBI" id="CHEBI:15980"/>
    </ligand>
</feature>
<dbReference type="InterPro" id="IPR014729">
    <property type="entry name" value="Rossmann-like_a/b/a_fold"/>
</dbReference>
<organism evidence="9 10">
    <name type="scientific">Candidatus Nitrospira neomarina</name>
    <dbReference type="NCBI Taxonomy" id="3020899"/>
    <lineage>
        <taxon>Bacteria</taxon>
        <taxon>Pseudomonadati</taxon>
        <taxon>Nitrospirota</taxon>
        <taxon>Nitrospiria</taxon>
        <taxon>Nitrospirales</taxon>
        <taxon>Nitrospiraceae</taxon>
        <taxon>Nitrospira</taxon>
    </lineage>
</organism>
<dbReference type="Proteomes" id="UP001302494">
    <property type="component" value="Chromosome"/>
</dbReference>
<dbReference type="PANTHER" id="PTHR21299:SF1">
    <property type="entry name" value="PANTOATE--BETA-ALANINE LIGASE"/>
    <property type="match status" value="1"/>
</dbReference>
<keyword evidence="3 8" id="KW-0436">Ligase</keyword>
<dbReference type="InterPro" id="IPR003721">
    <property type="entry name" value="Pantoate_ligase"/>
</dbReference>
<feature type="binding site" evidence="8">
    <location>
        <begin position="184"/>
        <end position="187"/>
    </location>
    <ligand>
        <name>ATP</name>
        <dbReference type="ChEBI" id="CHEBI:30616"/>
    </ligand>
</feature>
<sequence length="286" mass="32449">MRVIHSVRNLHSWRRKQESLDGPIGFVPTMGALHEGHLSLMQRARKHCGTVVVSVFVNPLQFGEAEDLSRYPRSFHADRRLCREAGVDLLFAPPPEAFYPENFQTTVTVNRLTRRWEGEARPTHFQGVTTVVTKLFCLVRPHRVYFGQKDYQQSLVVNQLIHDLNWDMRMVLCPTVRESDGLAVSSRNRHLSANQRVQAGLLSKALREGGDAIKAGVRNVRTVQSRMEKILRSDPDVHPEYLAICNSRNLEPLTQVRGTVVILGAVRLGNIRLIDNLLVRCPPSHS</sequence>
<evidence type="ECO:0000256" key="6">
    <source>
        <dbReference type="ARBA" id="ARBA00022840"/>
    </source>
</evidence>
<comment type="miscellaneous">
    <text evidence="8">The reaction proceeds by a bi uni uni bi ping pong mechanism.</text>
</comment>
<evidence type="ECO:0000256" key="8">
    <source>
        <dbReference type="HAMAP-Rule" id="MF_00158"/>
    </source>
</evidence>
<comment type="catalytic activity">
    <reaction evidence="7 8">
        <text>(R)-pantoate + beta-alanine + ATP = (R)-pantothenate + AMP + diphosphate + H(+)</text>
        <dbReference type="Rhea" id="RHEA:10912"/>
        <dbReference type="ChEBI" id="CHEBI:15378"/>
        <dbReference type="ChEBI" id="CHEBI:15980"/>
        <dbReference type="ChEBI" id="CHEBI:29032"/>
        <dbReference type="ChEBI" id="CHEBI:30616"/>
        <dbReference type="ChEBI" id="CHEBI:33019"/>
        <dbReference type="ChEBI" id="CHEBI:57966"/>
        <dbReference type="ChEBI" id="CHEBI:456215"/>
        <dbReference type="EC" id="6.3.2.1"/>
    </reaction>
</comment>
<name>A0AA96JUJ7_9BACT</name>
<feature type="binding site" evidence="8">
    <location>
        <position position="176"/>
    </location>
    <ligand>
        <name>ATP</name>
        <dbReference type="ChEBI" id="CHEBI:30616"/>
    </ligand>
</feature>
<dbReference type="NCBIfam" id="TIGR00018">
    <property type="entry name" value="panC"/>
    <property type="match status" value="1"/>
</dbReference>
<gene>
    <name evidence="8 9" type="primary">panC</name>
    <name evidence="9" type="ORF">PQG83_12905</name>
</gene>
<dbReference type="SUPFAM" id="SSF52374">
    <property type="entry name" value="Nucleotidylyl transferase"/>
    <property type="match status" value="1"/>
</dbReference>
<dbReference type="KEGG" id="nneo:PQG83_12905"/>
<comment type="function">
    <text evidence="8">Catalyzes the condensation of pantoate with beta-alanine in an ATP-dependent reaction via a pantoyl-adenylate intermediate.</text>
</comment>
<feature type="binding site" evidence="8">
    <location>
        <begin position="30"/>
        <end position="37"/>
    </location>
    <ligand>
        <name>ATP</name>
        <dbReference type="ChEBI" id="CHEBI:30616"/>
    </ligand>
</feature>
<evidence type="ECO:0000256" key="2">
    <source>
        <dbReference type="ARBA" id="ARBA00009256"/>
    </source>
</evidence>
<dbReference type="InterPro" id="IPR042176">
    <property type="entry name" value="Pantoate_ligase_C"/>
</dbReference>
<keyword evidence="8" id="KW-0963">Cytoplasm</keyword>
<comment type="subunit">
    <text evidence="8">Homodimer.</text>
</comment>
<feature type="active site" description="Proton donor" evidence="8">
    <location>
        <position position="37"/>
    </location>
</feature>
<keyword evidence="10" id="KW-1185">Reference proteome</keyword>
<keyword evidence="5 8" id="KW-0547">Nucleotide-binding</keyword>
<feature type="binding site" evidence="8">
    <location>
        <position position="61"/>
    </location>
    <ligand>
        <name>beta-alanine</name>
        <dbReference type="ChEBI" id="CHEBI:57966"/>
    </ligand>
</feature>
<protein>
    <recommendedName>
        <fullName evidence="8">Pantothenate synthetase</fullName>
        <shortName evidence="8">PS</shortName>
        <ecNumber evidence="8">6.3.2.1</ecNumber>
    </recommendedName>
    <alternativeName>
        <fullName evidence="8">Pantoate--beta-alanine ligase</fullName>
    </alternativeName>
    <alternativeName>
        <fullName evidence="8">Pantoate-activating enzyme</fullName>
    </alternativeName>
</protein>
<dbReference type="HAMAP" id="MF_00158">
    <property type="entry name" value="PanC"/>
    <property type="match status" value="1"/>
</dbReference>
<dbReference type="EC" id="6.3.2.1" evidence="8"/>
<comment type="similarity">
    <text evidence="2 8">Belongs to the pantothenate synthetase family.</text>
</comment>
<dbReference type="FunFam" id="3.40.50.620:FF:000013">
    <property type="entry name" value="Pantothenate synthetase"/>
    <property type="match status" value="1"/>
</dbReference>
<dbReference type="PANTHER" id="PTHR21299">
    <property type="entry name" value="CYTIDYLATE KINASE/PANTOATE-BETA-ALANINE LIGASE"/>
    <property type="match status" value="1"/>
</dbReference>
<evidence type="ECO:0000256" key="7">
    <source>
        <dbReference type="ARBA" id="ARBA00048258"/>
    </source>
</evidence>
<dbReference type="GO" id="GO:0005524">
    <property type="term" value="F:ATP binding"/>
    <property type="evidence" value="ECO:0007669"/>
    <property type="project" value="UniProtKB-KW"/>
</dbReference>
<feature type="binding site" evidence="8">
    <location>
        <begin position="147"/>
        <end position="150"/>
    </location>
    <ligand>
        <name>ATP</name>
        <dbReference type="ChEBI" id="CHEBI:30616"/>
    </ligand>
</feature>
<comment type="subcellular location">
    <subcellularLocation>
        <location evidence="8">Cytoplasm</location>
    </subcellularLocation>
</comment>
<dbReference type="GO" id="GO:0004592">
    <property type="term" value="F:pantoate-beta-alanine ligase activity"/>
    <property type="evidence" value="ECO:0007669"/>
    <property type="project" value="UniProtKB-UniRule"/>
</dbReference>
<dbReference type="Gene3D" id="3.40.50.620">
    <property type="entry name" value="HUPs"/>
    <property type="match status" value="1"/>
</dbReference>
<keyword evidence="6 8" id="KW-0067">ATP-binding</keyword>
<comment type="pathway">
    <text evidence="1 8">Cofactor biosynthesis; (R)-pantothenate biosynthesis; (R)-pantothenate from (R)-pantoate and beta-alanine: step 1/1.</text>
</comment>
<dbReference type="Pfam" id="PF02569">
    <property type="entry name" value="Pantoate_ligase"/>
    <property type="match status" value="1"/>
</dbReference>
<keyword evidence="4 8" id="KW-0566">Pantothenate biosynthesis</keyword>
<evidence type="ECO:0000313" key="9">
    <source>
        <dbReference type="EMBL" id="WNM60657.1"/>
    </source>
</evidence>
<dbReference type="RefSeq" id="WP_312741702.1">
    <property type="nucleotide sequence ID" value="NZ_CP116968.1"/>
</dbReference>
<proteinExistence type="inferred from homology"/>
<reference evidence="9 10" key="1">
    <citation type="submission" date="2023-01" db="EMBL/GenBank/DDBJ databases">
        <title>Cultivation and genomic characterization of new, ubiquitous marine nitrite-oxidizing bacteria from the Nitrospirales.</title>
        <authorList>
            <person name="Mueller A.J."/>
            <person name="Daebeler A."/>
            <person name="Herbold C.W."/>
            <person name="Kirkegaard R.H."/>
            <person name="Daims H."/>
        </authorList>
    </citation>
    <scope>NUCLEOTIDE SEQUENCE [LARGE SCALE GENOMIC DNA]</scope>
    <source>
        <strain evidence="9 10">DK</strain>
    </source>
</reference>
<evidence type="ECO:0000256" key="1">
    <source>
        <dbReference type="ARBA" id="ARBA00004990"/>
    </source>
</evidence>
<dbReference type="InterPro" id="IPR004821">
    <property type="entry name" value="Cyt_trans-like"/>
</dbReference>
<dbReference type="AlphaFoldDB" id="A0AA96JUJ7"/>
<evidence type="ECO:0000256" key="3">
    <source>
        <dbReference type="ARBA" id="ARBA00022598"/>
    </source>
</evidence>
<evidence type="ECO:0000256" key="4">
    <source>
        <dbReference type="ARBA" id="ARBA00022655"/>
    </source>
</evidence>
<dbReference type="CDD" id="cd00560">
    <property type="entry name" value="PanC"/>
    <property type="match status" value="1"/>
</dbReference>
<dbReference type="GO" id="GO:0005829">
    <property type="term" value="C:cytosol"/>
    <property type="evidence" value="ECO:0007669"/>
    <property type="project" value="TreeGrafter"/>
</dbReference>
<evidence type="ECO:0000313" key="10">
    <source>
        <dbReference type="Proteomes" id="UP001302494"/>
    </source>
</evidence>
<dbReference type="GO" id="GO:0015940">
    <property type="term" value="P:pantothenate biosynthetic process"/>
    <property type="evidence" value="ECO:0007669"/>
    <property type="project" value="UniProtKB-UniRule"/>
</dbReference>
<evidence type="ECO:0000256" key="5">
    <source>
        <dbReference type="ARBA" id="ARBA00022741"/>
    </source>
</evidence>
<dbReference type="Gene3D" id="3.30.1300.10">
    <property type="entry name" value="Pantoate-beta-alanine ligase, C-terminal domain"/>
    <property type="match status" value="1"/>
</dbReference>